<gene>
    <name evidence="2" type="ORF">FF38_02434</name>
</gene>
<dbReference type="EMBL" id="JRES01000678">
    <property type="protein sequence ID" value="KNC29262.1"/>
    <property type="molecule type" value="Genomic_DNA"/>
</dbReference>
<feature type="region of interest" description="Disordered" evidence="1">
    <location>
        <begin position="1"/>
        <end position="43"/>
    </location>
</feature>
<sequence>MADRCQVYPVDKKDHRGHHARYSHPHHGVSQIRGKELPAEGSPGRYYLDKRPHLGVISPGNELIQFDMGSNQRTTVLCPGRLVGYGFIGIHVVSVGYREETDTPQRSDNGTSHCKLIVKQRVSTGQRLDSSCDACPVVEKDNREIGQRDRCSRKAFRHKNRRGVADNEMVISVEKSFEFTAVGRAYGSHWSLSLSASGELSVG</sequence>
<protein>
    <submittedName>
        <fullName evidence="2">Uncharacterized protein</fullName>
    </submittedName>
</protein>
<keyword evidence="3" id="KW-1185">Reference proteome</keyword>
<name>A0A0L0CAI0_LUCCU</name>
<organism evidence="2 3">
    <name type="scientific">Lucilia cuprina</name>
    <name type="common">Green bottle fly</name>
    <name type="synonym">Australian sheep blowfly</name>
    <dbReference type="NCBI Taxonomy" id="7375"/>
    <lineage>
        <taxon>Eukaryota</taxon>
        <taxon>Metazoa</taxon>
        <taxon>Ecdysozoa</taxon>
        <taxon>Arthropoda</taxon>
        <taxon>Hexapoda</taxon>
        <taxon>Insecta</taxon>
        <taxon>Pterygota</taxon>
        <taxon>Neoptera</taxon>
        <taxon>Endopterygota</taxon>
        <taxon>Diptera</taxon>
        <taxon>Brachycera</taxon>
        <taxon>Muscomorpha</taxon>
        <taxon>Oestroidea</taxon>
        <taxon>Calliphoridae</taxon>
        <taxon>Luciliinae</taxon>
        <taxon>Lucilia</taxon>
    </lineage>
</organism>
<evidence type="ECO:0000313" key="2">
    <source>
        <dbReference type="EMBL" id="KNC29262.1"/>
    </source>
</evidence>
<dbReference type="AlphaFoldDB" id="A0A0L0CAI0"/>
<feature type="compositionally biased region" description="Basic residues" evidence="1">
    <location>
        <begin position="15"/>
        <end position="27"/>
    </location>
</feature>
<reference evidence="2 3" key="1">
    <citation type="journal article" date="2015" name="Nat. Commun.">
        <title>Lucilia cuprina genome unlocks parasitic fly biology to underpin future interventions.</title>
        <authorList>
            <person name="Anstead C.A."/>
            <person name="Korhonen P.K."/>
            <person name="Young N.D."/>
            <person name="Hall R.S."/>
            <person name="Jex A.R."/>
            <person name="Murali S.C."/>
            <person name="Hughes D.S."/>
            <person name="Lee S.F."/>
            <person name="Perry T."/>
            <person name="Stroehlein A.J."/>
            <person name="Ansell B.R."/>
            <person name="Breugelmans B."/>
            <person name="Hofmann A."/>
            <person name="Qu J."/>
            <person name="Dugan S."/>
            <person name="Lee S.L."/>
            <person name="Chao H."/>
            <person name="Dinh H."/>
            <person name="Han Y."/>
            <person name="Doddapaneni H.V."/>
            <person name="Worley K.C."/>
            <person name="Muzny D.M."/>
            <person name="Ioannidis P."/>
            <person name="Waterhouse R.M."/>
            <person name="Zdobnov E.M."/>
            <person name="James P.J."/>
            <person name="Bagnall N.H."/>
            <person name="Kotze A.C."/>
            <person name="Gibbs R.A."/>
            <person name="Richards S."/>
            <person name="Batterham P."/>
            <person name="Gasser R.B."/>
        </authorList>
    </citation>
    <scope>NUCLEOTIDE SEQUENCE [LARGE SCALE GENOMIC DNA]</scope>
    <source>
        <strain evidence="2 3">LS</strain>
        <tissue evidence="2">Full body</tissue>
    </source>
</reference>
<accession>A0A0L0CAI0</accession>
<comment type="caution">
    <text evidence="2">The sequence shown here is derived from an EMBL/GenBank/DDBJ whole genome shotgun (WGS) entry which is preliminary data.</text>
</comment>
<proteinExistence type="predicted"/>
<evidence type="ECO:0000256" key="1">
    <source>
        <dbReference type="SAM" id="MobiDB-lite"/>
    </source>
</evidence>
<evidence type="ECO:0000313" key="3">
    <source>
        <dbReference type="Proteomes" id="UP000037069"/>
    </source>
</evidence>
<dbReference type="Proteomes" id="UP000037069">
    <property type="component" value="Unassembled WGS sequence"/>
</dbReference>